<dbReference type="EMBL" id="CABPRZ010000023">
    <property type="protein sequence ID" value="VVE47008.1"/>
    <property type="molecule type" value="Genomic_DNA"/>
</dbReference>
<dbReference type="RefSeq" id="WP_191629171.1">
    <property type="nucleotide sequence ID" value="NZ_CABPRZ010000023.1"/>
</dbReference>
<dbReference type="AlphaFoldDB" id="A0A5E4YF21"/>
<protein>
    <recommendedName>
        <fullName evidence="1">Chalcone isomerase domain-containing protein</fullName>
    </recommendedName>
</protein>
<dbReference type="InterPro" id="IPR016087">
    <property type="entry name" value="Chalcone_isomerase"/>
</dbReference>
<dbReference type="Pfam" id="PF16036">
    <property type="entry name" value="Chalcone_3"/>
    <property type="match status" value="1"/>
</dbReference>
<keyword evidence="3" id="KW-1185">Reference proteome</keyword>
<evidence type="ECO:0000259" key="1">
    <source>
        <dbReference type="Pfam" id="PF16036"/>
    </source>
</evidence>
<reference evidence="2 3" key="1">
    <citation type="submission" date="2019-08" db="EMBL/GenBank/DDBJ databases">
        <authorList>
            <person name="Peeters C."/>
        </authorList>
    </citation>
    <scope>NUCLEOTIDE SEQUENCE [LARGE SCALE GENOMIC DNA]</scope>
    <source>
        <strain evidence="2 3">LMG 30175</strain>
    </source>
</reference>
<accession>A0A5E4YF21</accession>
<evidence type="ECO:0000313" key="3">
    <source>
        <dbReference type="Proteomes" id="UP000414233"/>
    </source>
</evidence>
<evidence type="ECO:0000313" key="2">
    <source>
        <dbReference type="EMBL" id="VVE47008.1"/>
    </source>
</evidence>
<name>A0A5E4YF21_9BURK</name>
<organism evidence="2 3">
    <name type="scientific">Pandoraea terrae</name>
    <dbReference type="NCBI Taxonomy" id="1537710"/>
    <lineage>
        <taxon>Bacteria</taxon>
        <taxon>Pseudomonadati</taxon>
        <taxon>Pseudomonadota</taxon>
        <taxon>Betaproteobacteria</taxon>
        <taxon>Burkholderiales</taxon>
        <taxon>Burkholderiaceae</taxon>
        <taxon>Pandoraea</taxon>
    </lineage>
</organism>
<sequence>MVHRPALPRRGRNPSLAPFWPISLPDSTLRRAQAGLLIALAAAMLTAPAAAFDAAQFASRELPSAHLSGHGSLSRFGFHLYDAELFVGPDGPPPPWEVRPLMLDLRYARPFKGRSLARRSLQEMTRLQMATDADRQRWADQLAAFLPDVSAGQHLTGIFKPGDGTHFFSDGIPIGHIAGEAFARAFFGIWLDPKTSAPELRAALTGQAR</sequence>
<feature type="domain" description="Chalcone isomerase" evidence="1">
    <location>
        <begin position="130"/>
        <end position="205"/>
    </location>
</feature>
<proteinExistence type="predicted"/>
<gene>
    <name evidence="2" type="ORF">PTE30175_04363</name>
</gene>
<dbReference type="Proteomes" id="UP000414233">
    <property type="component" value="Unassembled WGS sequence"/>
</dbReference>